<sequence>MVVVSASPRRPAHNRPALIALVAVAAIACLGLGWWQWERFESASGTGQNLGYALQWPLFAGFAIFAYFRFVRLEREQESDPATARGPVHGAAPREIPAGILPQRPKAARDTDPAMDEYNRYLAALHADDIDDQIRRASHSTRDTERSGG</sequence>
<keyword evidence="2" id="KW-0812">Transmembrane</keyword>
<dbReference type="AlphaFoldDB" id="A0A931I9K1"/>
<proteinExistence type="predicted"/>
<reference evidence="3" key="1">
    <citation type="submission" date="2020-11" db="EMBL/GenBank/DDBJ databases">
        <title>Nocardia NEAU-351.nov., a novel actinomycete isolated from the cow dung.</title>
        <authorList>
            <person name="Zhang X."/>
        </authorList>
    </citation>
    <scope>NUCLEOTIDE SEQUENCE</scope>
    <source>
        <strain evidence="3">NEAU-351</strain>
    </source>
</reference>
<evidence type="ECO:0000313" key="3">
    <source>
        <dbReference type="EMBL" id="MBH0776861.1"/>
    </source>
</evidence>
<comment type="caution">
    <text evidence="3">The sequence shown here is derived from an EMBL/GenBank/DDBJ whole genome shotgun (WGS) entry which is preliminary data.</text>
</comment>
<gene>
    <name evidence="3" type="ORF">IT779_11255</name>
</gene>
<protein>
    <submittedName>
        <fullName evidence="3">Transcriptional regulator</fullName>
    </submittedName>
</protein>
<feature type="region of interest" description="Disordered" evidence="1">
    <location>
        <begin position="79"/>
        <end position="111"/>
    </location>
</feature>
<evidence type="ECO:0000256" key="1">
    <source>
        <dbReference type="SAM" id="MobiDB-lite"/>
    </source>
</evidence>
<feature type="transmembrane region" description="Helical" evidence="2">
    <location>
        <begin position="49"/>
        <end position="68"/>
    </location>
</feature>
<dbReference type="Proteomes" id="UP000655751">
    <property type="component" value="Unassembled WGS sequence"/>
</dbReference>
<keyword evidence="4" id="KW-1185">Reference proteome</keyword>
<evidence type="ECO:0000256" key="2">
    <source>
        <dbReference type="SAM" id="Phobius"/>
    </source>
</evidence>
<evidence type="ECO:0000313" key="4">
    <source>
        <dbReference type="Proteomes" id="UP000655751"/>
    </source>
</evidence>
<dbReference type="EMBL" id="JADMLG010000004">
    <property type="protein sequence ID" value="MBH0776861.1"/>
    <property type="molecule type" value="Genomic_DNA"/>
</dbReference>
<organism evidence="3 4">
    <name type="scientific">Nocardia bovistercoris</name>
    <dbReference type="NCBI Taxonomy" id="2785916"/>
    <lineage>
        <taxon>Bacteria</taxon>
        <taxon>Bacillati</taxon>
        <taxon>Actinomycetota</taxon>
        <taxon>Actinomycetes</taxon>
        <taxon>Mycobacteriales</taxon>
        <taxon>Nocardiaceae</taxon>
        <taxon>Nocardia</taxon>
    </lineage>
</organism>
<keyword evidence="2" id="KW-1133">Transmembrane helix</keyword>
<keyword evidence="2" id="KW-0472">Membrane</keyword>
<name>A0A931I9K1_9NOCA</name>
<feature type="transmembrane region" description="Helical" evidence="2">
    <location>
        <begin position="17"/>
        <end position="37"/>
    </location>
</feature>
<accession>A0A931I9K1</accession>